<feature type="domain" description="Peptidoglycan binding-like" evidence="2">
    <location>
        <begin position="388"/>
        <end position="433"/>
    </location>
</feature>
<dbReference type="CDD" id="cd13399">
    <property type="entry name" value="Slt35-like"/>
    <property type="match status" value="1"/>
</dbReference>
<dbReference type="PANTHER" id="PTHR30163:SF8">
    <property type="entry name" value="LYTIC MUREIN TRANSGLYCOSYLASE"/>
    <property type="match status" value="1"/>
</dbReference>
<dbReference type="Gene3D" id="1.10.8.350">
    <property type="entry name" value="Bacterial muramidase"/>
    <property type="match status" value="1"/>
</dbReference>
<keyword evidence="5" id="KW-1185">Reference proteome</keyword>
<reference evidence="4 5" key="1">
    <citation type="journal article" date="2019" name="Int. J. Syst. Evol. Microbiol.">
        <title>The Global Catalogue of Microorganisms (GCM) 10K type strain sequencing project: providing services to taxonomists for standard genome sequencing and annotation.</title>
        <authorList>
            <consortium name="The Broad Institute Genomics Platform"/>
            <consortium name="The Broad Institute Genome Sequencing Center for Infectious Disease"/>
            <person name="Wu L."/>
            <person name="Ma J."/>
        </authorList>
    </citation>
    <scope>NUCLEOTIDE SEQUENCE [LARGE SCALE GENOMIC DNA]</scope>
    <source>
        <strain evidence="4 5">JCM 16343</strain>
    </source>
</reference>
<dbReference type="InterPro" id="IPR036366">
    <property type="entry name" value="PGBDSf"/>
</dbReference>
<dbReference type="InterPro" id="IPR023346">
    <property type="entry name" value="Lysozyme-like_dom_sf"/>
</dbReference>
<dbReference type="InterPro" id="IPR036365">
    <property type="entry name" value="PGBD-like_sf"/>
</dbReference>
<dbReference type="InterPro" id="IPR031304">
    <property type="entry name" value="SLT_2"/>
</dbReference>
<dbReference type="Gene3D" id="1.10.530.10">
    <property type="match status" value="1"/>
</dbReference>
<organism evidence="4 5">
    <name type="scientific">Psychrobacter aestuarii</name>
    <dbReference type="NCBI Taxonomy" id="556327"/>
    <lineage>
        <taxon>Bacteria</taxon>
        <taxon>Pseudomonadati</taxon>
        <taxon>Pseudomonadota</taxon>
        <taxon>Gammaproteobacteria</taxon>
        <taxon>Moraxellales</taxon>
        <taxon>Moraxellaceae</taxon>
        <taxon>Psychrobacter</taxon>
    </lineage>
</organism>
<dbReference type="EMBL" id="BAAAFR010000001">
    <property type="protein sequence ID" value="GAA0311704.1"/>
    <property type="molecule type" value="Genomic_DNA"/>
</dbReference>
<dbReference type="Gene3D" id="1.10.101.10">
    <property type="entry name" value="PGBD-like superfamily/PGBD"/>
    <property type="match status" value="1"/>
</dbReference>
<dbReference type="SUPFAM" id="SSF47090">
    <property type="entry name" value="PGBD-like"/>
    <property type="match status" value="1"/>
</dbReference>
<dbReference type="InterPro" id="IPR043426">
    <property type="entry name" value="MltB-like"/>
</dbReference>
<dbReference type="SUPFAM" id="SSF53955">
    <property type="entry name" value="Lysozyme-like"/>
    <property type="match status" value="1"/>
</dbReference>
<proteinExistence type="predicted"/>
<dbReference type="NCBIfam" id="TIGR02283">
    <property type="entry name" value="MltB_2"/>
    <property type="match status" value="1"/>
</dbReference>
<dbReference type="Pfam" id="PF13406">
    <property type="entry name" value="SLT_2"/>
    <property type="match status" value="1"/>
</dbReference>
<name>A0ABN0VML9_9GAMM</name>
<comment type="caution">
    <text evidence="4">The sequence shown here is derived from an EMBL/GenBank/DDBJ whole genome shotgun (WGS) entry which is preliminary data.</text>
</comment>
<evidence type="ECO:0000259" key="3">
    <source>
        <dbReference type="Pfam" id="PF13406"/>
    </source>
</evidence>
<evidence type="ECO:0000313" key="4">
    <source>
        <dbReference type="EMBL" id="GAA0311704.1"/>
    </source>
</evidence>
<evidence type="ECO:0000313" key="5">
    <source>
        <dbReference type="Proteomes" id="UP001501787"/>
    </source>
</evidence>
<gene>
    <name evidence="4" type="ORF">GCM10009129_06300</name>
</gene>
<evidence type="ECO:0000256" key="1">
    <source>
        <dbReference type="SAM" id="MobiDB-lite"/>
    </source>
</evidence>
<accession>A0ABN0VML9</accession>
<evidence type="ECO:0000259" key="2">
    <source>
        <dbReference type="Pfam" id="PF01471"/>
    </source>
</evidence>
<dbReference type="InterPro" id="IPR011970">
    <property type="entry name" value="MltB_2"/>
</dbReference>
<dbReference type="Pfam" id="PF01471">
    <property type="entry name" value="PG_binding_1"/>
    <property type="match status" value="1"/>
</dbReference>
<dbReference type="Proteomes" id="UP001501787">
    <property type="component" value="Unassembled WGS sequence"/>
</dbReference>
<feature type="region of interest" description="Disordered" evidence="1">
    <location>
        <begin position="425"/>
        <end position="445"/>
    </location>
</feature>
<sequence>MFLFLPEMIMMLKKPYIAVLSVLTLAGCATQPTMQPQVQKPVRQGNVQIEEQQTVRVTPKPTPPAPKPIPTPKANYNSFDDWKMDFAQRAIAQGHNGNDVQRLLASASLKSSVISLDSGQPEFSKMPWEYADSAVSDGRVSRGKSKFADQRSYLSGLESRYGVNAEIVAAIWGMESSYGAVTGSTYLPSALASLAYDGRRQEFAESQLLSLMTLLERGDVSWSQLEGSWAGGMGQTQFIPTTWLNEGVDGDYNGHKNPWSTADALASTASYLNNAGWVRGLSPFYEVTIPAGFDYSKVGSKQTAAYWASTGIDTMADVTLDANTLLELWLPAGKDGPALLLSKNFDAIKVYNNSSNYALGVSLLGRAIDGQIGLRQSWPRYERPLSTSQVRNLQERLTRAGYDTKGADGVIGTNTKKAFQRWQQDNGQTPDGFISQSSAASLTSW</sequence>
<dbReference type="InterPro" id="IPR002477">
    <property type="entry name" value="Peptidoglycan-bd-like"/>
</dbReference>
<protein>
    <submittedName>
        <fullName evidence="4">Lytic murein transglycosylase</fullName>
    </submittedName>
</protein>
<feature type="domain" description="Transglycosylase SLT" evidence="3">
    <location>
        <begin position="78"/>
        <end position="365"/>
    </location>
</feature>
<dbReference type="PANTHER" id="PTHR30163">
    <property type="entry name" value="MEMBRANE-BOUND LYTIC MUREIN TRANSGLYCOSYLASE B"/>
    <property type="match status" value="1"/>
</dbReference>